<dbReference type="Gene3D" id="3.90.190.10">
    <property type="entry name" value="Protein tyrosine phosphatase superfamily"/>
    <property type="match status" value="1"/>
</dbReference>
<evidence type="ECO:0000313" key="7">
    <source>
        <dbReference type="EMBL" id="PAA73451.1"/>
    </source>
</evidence>
<proteinExistence type="inferred from homology"/>
<feature type="domain" description="Tyrosine specific protein phosphatases" evidence="5">
    <location>
        <begin position="75"/>
        <end position="133"/>
    </location>
</feature>
<dbReference type="EMBL" id="NIVC01001010">
    <property type="protein sequence ID" value="PAA73451.1"/>
    <property type="molecule type" value="Genomic_DNA"/>
</dbReference>
<dbReference type="STRING" id="282301.A0A267H3K5"/>
<evidence type="ECO:0000313" key="8">
    <source>
        <dbReference type="EMBL" id="PAA92891.1"/>
    </source>
</evidence>
<evidence type="ECO:0000259" key="5">
    <source>
        <dbReference type="PROSITE" id="PS50056"/>
    </source>
</evidence>
<dbReference type="InterPro" id="IPR000340">
    <property type="entry name" value="Dual-sp_phosphatase_cat-dom"/>
</dbReference>
<dbReference type="PANTHER" id="PTHR45961">
    <property type="entry name" value="IP21249P"/>
    <property type="match status" value="1"/>
</dbReference>
<name>A0A267H3K5_9PLAT</name>
<dbReference type="SUPFAM" id="SSF52799">
    <property type="entry name" value="(Phosphotyrosine protein) phosphatases II"/>
    <property type="match status" value="1"/>
</dbReference>
<dbReference type="GO" id="GO:0004721">
    <property type="term" value="F:phosphoprotein phosphatase activity"/>
    <property type="evidence" value="ECO:0007669"/>
    <property type="project" value="UniProtKB-KW"/>
</dbReference>
<evidence type="ECO:0000256" key="3">
    <source>
        <dbReference type="ARBA" id="ARBA00022912"/>
    </source>
</evidence>
<evidence type="ECO:0000256" key="2">
    <source>
        <dbReference type="ARBA" id="ARBA00022801"/>
    </source>
</evidence>
<reference evidence="8 9" key="1">
    <citation type="submission" date="2017-06" db="EMBL/GenBank/DDBJ databases">
        <title>A platform for efficient transgenesis in Macrostomum lignano, a flatworm model organism for stem cell research.</title>
        <authorList>
            <person name="Berezikov E."/>
        </authorList>
    </citation>
    <scope>NUCLEOTIDE SEQUENCE [LARGE SCALE GENOMIC DNA]</scope>
    <source>
        <strain evidence="8">DV1</strain>
        <tissue evidence="8">Whole organism</tissue>
    </source>
</reference>
<evidence type="ECO:0008006" key="10">
    <source>
        <dbReference type="Google" id="ProtNLM"/>
    </source>
</evidence>
<comment type="caution">
    <text evidence="8">The sequence shown here is derived from an EMBL/GenBank/DDBJ whole genome shotgun (WGS) entry which is preliminary data.</text>
</comment>
<dbReference type="Pfam" id="PF00782">
    <property type="entry name" value="DSPc"/>
    <property type="match status" value="1"/>
</dbReference>
<feature type="domain" description="Tyrosine-protein phosphatase" evidence="4">
    <location>
        <begin position="15"/>
        <end position="154"/>
    </location>
</feature>
<dbReference type="PANTHER" id="PTHR45961:SF6">
    <property type="entry name" value="IP21249P"/>
    <property type="match status" value="1"/>
</dbReference>
<accession>A0A267H3K5</accession>
<dbReference type="PROSITE" id="PS50054">
    <property type="entry name" value="TYR_PHOSPHATASE_DUAL"/>
    <property type="match status" value="1"/>
</dbReference>
<evidence type="ECO:0000313" key="9">
    <source>
        <dbReference type="Proteomes" id="UP000215902"/>
    </source>
</evidence>
<dbReference type="Proteomes" id="UP000215902">
    <property type="component" value="Unassembled WGS sequence"/>
</dbReference>
<keyword evidence="3" id="KW-0904">Protein phosphatase</keyword>
<dbReference type="EMBL" id="NIVC01003010">
    <property type="protein sequence ID" value="PAA53871.1"/>
    <property type="molecule type" value="Genomic_DNA"/>
</dbReference>
<keyword evidence="2" id="KW-0378">Hydrolase</keyword>
<keyword evidence="9" id="KW-1185">Reference proteome</keyword>
<dbReference type="GO" id="GO:0005737">
    <property type="term" value="C:cytoplasm"/>
    <property type="evidence" value="ECO:0007669"/>
    <property type="project" value="TreeGrafter"/>
</dbReference>
<dbReference type="InterPro" id="IPR052103">
    <property type="entry name" value="Dual_spec_Phospatases"/>
</dbReference>
<dbReference type="PROSITE" id="PS50056">
    <property type="entry name" value="TYR_PHOSPHATASE_2"/>
    <property type="match status" value="1"/>
</dbReference>
<dbReference type="SMART" id="SM00195">
    <property type="entry name" value="DSPc"/>
    <property type="match status" value="1"/>
</dbReference>
<dbReference type="CDD" id="cd14514">
    <property type="entry name" value="DUSP14-like"/>
    <property type="match status" value="1"/>
</dbReference>
<sequence length="191" mass="21175">SHESNRPLIGSHFGQVAQITEHVFLSSAQPLQDPRIDEMRFDLVISATLEPPVHLKLTESFPISVDDNPQADIGQHFDAVADRINSEALNGRRVLVYCKAGVSRSATLVLAYLVKHAGLSLREAHSVCKRRRPFIRPNAGFWRQLCTFELSRRGEQSVKMVQSAEDGLIPDLYKDELASGSAGGLCWIALK</sequence>
<dbReference type="AlphaFoldDB" id="A0A267H3K5"/>
<dbReference type="InterPro" id="IPR029021">
    <property type="entry name" value="Prot-tyrosine_phosphatase-like"/>
</dbReference>
<dbReference type="InterPro" id="IPR000387">
    <property type="entry name" value="Tyr_Pase_dom"/>
</dbReference>
<evidence type="ECO:0000313" key="6">
    <source>
        <dbReference type="EMBL" id="PAA53871.1"/>
    </source>
</evidence>
<organism evidence="8 9">
    <name type="scientific">Macrostomum lignano</name>
    <dbReference type="NCBI Taxonomy" id="282301"/>
    <lineage>
        <taxon>Eukaryota</taxon>
        <taxon>Metazoa</taxon>
        <taxon>Spiralia</taxon>
        <taxon>Lophotrochozoa</taxon>
        <taxon>Platyhelminthes</taxon>
        <taxon>Rhabditophora</taxon>
        <taxon>Macrostomorpha</taxon>
        <taxon>Macrostomida</taxon>
        <taxon>Macrostomidae</taxon>
        <taxon>Macrostomum</taxon>
    </lineage>
</organism>
<protein>
    <recommendedName>
        <fullName evidence="10">Protein-tyrosine-phosphatase</fullName>
    </recommendedName>
</protein>
<evidence type="ECO:0000259" key="4">
    <source>
        <dbReference type="PROSITE" id="PS50054"/>
    </source>
</evidence>
<dbReference type="EMBL" id="NIVC01000037">
    <property type="protein sequence ID" value="PAA92891.1"/>
    <property type="molecule type" value="Genomic_DNA"/>
</dbReference>
<gene>
    <name evidence="7" type="ORF">BOX15_Mlig001735g1</name>
    <name evidence="6" type="ORF">BOX15_Mlig001735g4</name>
    <name evidence="8" type="ORF">BOX15_Mlig001735g5</name>
</gene>
<evidence type="ECO:0000256" key="1">
    <source>
        <dbReference type="ARBA" id="ARBA00008601"/>
    </source>
</evidence>
<dbReference type="InterPro" id="IPR020422">
    <property type="entry name" value="TYR_PHOSPHATASE_DUAL_dom"/>
</dbReference>
<comment type="similarity">
    <text evidence="1">Belongs to the protein-tyrosine phosphatase family. Non-receptor class dual specificity subfamily.</text>
</comment>
<dbReference type="OrthoDB" id="285418at2759"/>
<feature type="non-terminal residue" evidence="8">
    <location>
        <position position="1"/>
    </location>
</feature>